<reference evidence="5 6" key="1">
    <citation type="submission" date="2018-07" db="EMBL/GenBank/DDBJ databases">
        <title>Section-level genome sequencing of Aspergillus section Nigri to investigate inter- and intra-species variation.</title>
        <authorList>
            <consortium name="DOE Joint Genome Institute"/>
            <person name="Vesth T.C."/>
            <person name="Nybo J.L."/>
            <person name="Theobald S."/>
            <person name="Frisvad J.C."/>
            <person name="Larsen T.O."/>
            <person name="Nielsen K.F."/>
            <person name="Hoof J.B."/>
            <person name="Brandl J."/>
            <person name="Salamov A."/>
            <person name="Riley R."/>
            <person name="Gladden J.M."/>
            <person name="Phatale P."/>
            <person name="Nielsen M.T."/>
            <person name="Lyhne E.K."/>
            <person name="Kogle M.E."/>
            <person name="Strasser K."/>
            <person name="McDonnell E."/>
            <person name="Barry K."/>
            <person name="Clum A."/>
            <person name="Chen C."/>
            <person name="Nolan M."/>
            <person name="Sandor L."/>
            <person name="Kuo A."/>
            <person name="Lipzen A."/>
            <person name="Hainaut M."/>
            <person name="Drula E."/>
            <person name="Tsang A."/>
            <person name="Magnuson J.K."/>
            <person name="Henrissat B."/>
            <person name="Wiebenga A."/>
            <person name="Simmons B.A."/>
            <person name="Makela M.R."/>
            <person name="De vries R.P."/>
            <person name="Grigoriev I.V."/>
            <person name="Mortensen U.H."/>
            <person name="Baker S.E."/>
            <person name="Andersen M.R."/>
        </authorList>
    </citation>
    <scope>NUCLEOTIDE SEQUENCE [LARGE SCALE GENOMIC DNA]</scope>
    <source>
        <strain evidence="5 6">ATCC 13496</strain>
    </source>
</reference>
<evidence type="ECO:0000256" key="2">
    <source>
        <dbReference type="ARBA" id="ARBA00023008"/>
    </source>
</evidence>
<gene>
    <name evidence="5" type="ORF">M747DRAFT_229622</name>
</gene>
<dbReference type="InterPro" id="IPR008922">
    <property type="entry name" value="Di-copper_centre_dom_sf"/>
</dbReference>
<sequence>MSSHISGDGVAIQFPALFCENCMLLTAEGIEFTCPLWLGHLSLECSSHTKQGDQVCPQINTAPSWLSRGPATESFLLGAKTEWIVHKKVVVPPLLAVAHNIDPPVGYNLASNTLNMMLSALWLLPAIRLVSTSATPTSDAATTLDPGLFSGGCTPEKMTIRKEWRNMTKVEQQSYLQGVNCLMDLPAQTGLEATTNRFSDLQALHRALTNTPVGDIIHSVGQFLPWHRYFLHTYETLLKEQCGYTGPMAWWNEAYDTDSGNMFRSEMWDADAFGGNGTEPDGCVTDGAFAYYTEHIGPQNQNTVFCMNRSWGNFEAIMNTTGAAVAHCNTFDSYDEYFACIAATPHRGGHWAVGGVMEDVKTSPGDPLFYLHHGYIDRLWYRWQMHDPANRLWDMGGPAINESANVEPASGWPQTTLNYTLTTFNIMPDVTVADVMNPVGGYLCYNYEA</sequence>
<dbReference type="Proteomes" id="UP000253845">
    <property type="component" value="Unassembled WGS sequence"/>
</dbReference>
<name>A0A370CBG9_ASPNG</name>
<dbReference type="GO" id="GO:0016491">
    <property type="term" value="F:oxidoreductase activity"/>
    <property type="evidence" value="ECO:0007669"/>
    <property type="project" value="InterPro"/>
</dbReference>
<proteinExistence type="predicted"/>
<dbReference type="PRINTS" id="PR00092">
    <property type="entry name" value="TYROSINASE"/>
</dbReference>
<evidence type="ECO:0000313" key="6">
    <source>
        <dbReference type="Proteomes" id="UP000253845"/>
    </source>
</evidence>
<evidence type="ECO:0000259" key="3">
    <source>
        <dbReference type="PROSITE" id="PS00497"/>
    </source>
</evidence>
<feature type="domain" description="Tyrosinase copper-binding" evidence="3">
    <location>
        <begin position="218"/>
        <end position="235"/>
    </location>
</feature>
<organism evidence="5 6">
    <name type="scientific">Aspergillus niger ATCC 13496</name>
    <dbReference type="NCBI Taxonomy" id="1353008"/>
    <lineage>
        <taxon>Eukaryota</taxon>
        <taxon>Fungi</taxon>
        <taxon>Dikarya</taxon>
        <taxon>Ascomycota</taxon>
        <taxon>Pezizomycotina</taxon>
        <taxon>Eurotiomycetes</taxon>
        <taxon>Eurotiomycetidae</taxon>
        <taxon>Eurotiales</taxon>
        <taxon>Aspergillaceae</taxon>
        <taxon>Aspergillus</taxon>
        <taxon>Aspergillus subgen. Circumdati</taxon>
    </lineage>
</organism>
<keyword evidence="2" id="KW-0186">Copper</keyword>
<dbReference type="EMBL" id="KZ851902">
    <property type="protein sequence ID" value="RDH24471.1"/>
    <property type="molecule type" value="Genomic_DNA"/>
</dbReference>
<dbReference type="AlphaFoldDB" id="A0A370CBG9"/>
<accession>A0A370CBG9</accession>
<evidence type="ECO:0000256" key="1">
    <source>
        <dbReference type="ARBA" id="ARBA00022723"/>
    </source>
</evidence>
<dbReference type="Pfam" id="PF00264">
    <property type="entry name" value="Tyrosinase"/>
    <property type="match status" value="1"/>
</dbReference>
<dbReference type="InterPro" id="IPR050316">
    <property type="entry name" value="Tyrosinase/Hemocyanin"/>
</dbReference>
<dbReference type="PANTHER" id="PTHR11474">
    <property type="entry name" value="TYROSINASE FAMILY MEMBER"/>
    <property type="match status" value="1"/>
</dbReference>
<protein>
    <submittedName>
        <fullName evidence="5">Di-copper centre-containing protein</fullName>
    </submittedName>
</protein>
<dbReference type="GO" id="GO:0046872">
    <property type="term" value="F:metal ion binding"/>
    <property type="evidence" value="ECO:0007669"/>
    <property type="project" value="UniProtKB-KW"/>
</dbReference>
<dbReference type="InterPro" id="IPR002227">
    <property type="entry name" value="Tyrosinase_Cu-bd"/>
</dbReference>
<dbReference type="PANTHER" id="PTHR11474:SF126">
    <property type="entry name" value="TYROSINASE-LIKE PROTEIN TYR-1-RELATED"/>
    <property type="match status" value="1"/>
</dbReference>
<dbReference type="PROSITE" id="PS00498">
    <property type="entry name" value="TYROSINASE_2"/>
    <property type="match status" value="1"/>
</dbReference>
<feature type="domain" description="Tyrosinase copper-binding" evidence="4">
    <location>
        <begin position="366"/>
        <end position="377"/>
    </location>
</feature>
<evidence type="ECO:0000259" key="4">
    <source>
        <dbReference type="PROSITE" id="PS00498"/>
    </source>
</evidence>
<dbReference type="Gene3D" id="1.10.1280.10">
    <property type="entry name" value="Di-copper center containing domain from catechol oxidase"/>
    <property type="match status" value="1"/>
</dbReference>
<dbReference type="VEuPathDB" id="FungiDB:M747DRAFT_229622"/>
<dbReference type="SUPFAM" id="SSF48056">
    <property type="entry name" value="Di-copper centre-containing domain"/>
    <property type="match status" value="1"/>
</dbReference>
<evidence type="ECO:0000313" key="5">
    <source>
        <dbReference type="EMBL" id="RDH24471.1"/>
    </source>
</evidence>
<dbReference type="PROSITE" id="PS00497">
    <property type="entry name" value="TYROSINASE_1"/>
    <property type="match status" value="1"/>
</dbReference>
<keyword evidence="1" id="KW-0479">Metal-binding</keyword>